<dbReference type="Pfam" id="PF10977">
    <property type="entry name" value="DUF2797"/>
    <property type="match status" value="1"/>
</dbReference>
<keyword evidence="2" id="KW-1185">Reference proteome</keyword>
<dbReference type="InterPro" id="IPR021246">
    <property type="entry name" value="DUF2797"/>
</dbReference>
<proteinExistence type="predicted"/>
<evidence type="ECO:0008006" key="3">
    <source>
        <dbReference type="Google" id="ProtNLM"/>
    </source>
</evidence>
<dbReference type="KEGG" id="cmic:caldi_01670"/>
<reference evidence="1" key="1">
    <citation type="submission" date="2022-03" db="EMBL/GenBank/DDBJ databases">
        <title>Complete genome sequence of Caldinitratiruptor microaerophilus.</title>
        <authorList>
            <person name="Mukaiyama R."/>
            <person name="Nishiyama T."/>
            <person name="Ueda K."/>
        </authorList>
    </citation>
    <scope>NUCLEOTIDE SEQUENCE</scope>
    <source>
        <strain evidence="1">JCM 16183</strain>
    </source>
</reference>
<dbReference type="RefSeq" id="WP_264843192.1">
    <property type="nucleotide sequence ID" value="NZ_AP025628.1"/>
</dbReference>
<name>A0AA35CHN9_9FIRM</name>
<sequence>MLTGHIQDLTPQPGEVVQYHLTLGSETVHLNRYIGKPIRIEPTGEKACVWCGRPVKKLFPNGSCYPCFKDLPQNDLCIVKPHLCHYDTCRDSSWGDAHCMVPTYLYIARSSEIKVGISRNIPGRWLEQGAVEAVVLARLPSRKAAGELELLLSRHIPDKTNWRRMLRGEVSPTPLAEVREQVLALVPDEYRPFLLPDAEPTRIAYPMTGVPDPLTSIDLDRGPAAGVLLGMKAKYLVLSTGALNVPKYAGYGVRLALADEAVA</sequence>
<accession>A0AA35CHN9</accession>
<dbReference type="Proteomes" id="UP001163687">
    <property type="component" value="Chromosome"/>
</dbReference>
<dbReference type="AlphaFoldDB" id="A0AA35CHN9"/>
<protein>
    <recommendedName>
        <fullName evidence="3">DUF2797 domain-containing protein</fullName>
    </recommendedName>
</protein>
<evidence type="ECO:0000313" key="1">
    <source>
        <dbReference type="EMBL" id="BDG59077.1"/>
    </source>
</evidence>
<gene>
    <name evidence="1" type="ORF">caldi_01670</name>
</gene>
<organism evidence="1 2">
    <name type="scientific">Caldinitratiruptor microaerophilus</name>
    <dbReference type="NCBI Taxonomy" id="671077"/>
    <lineage>
        <taxon>Bacteria</taxon>
        <taxon>Bacillati</taxon>
        <taxon>Bacillota</taxon>
        <taxon>Clostridia</taxon>
        <taxon>Eubacteriales</taxon>
        <taxon>Symbiobacteriaceae</taxon>
        <taxon>Caldinitratiruptor</taxon>
    </lineage>
</organism>
<evidence type="ECO:0000313" key="2">
    <source>
        <dbReference type="Proteomes" id="UP001163687"/>
    </source>
</evidence>
<dbReference type="EMBL" id="AP025628">
    <property type="protein sequence ID" value="BDG59077.1"/>
    <property type="molecule type" value="Genomic_DNA"/>
</dbReference>